<dbReference type="EMBL" id="JADQBC010000002">
    <property type="protein sequence ID" value="MBR8826401.1"/>
    <property type="molecule type" value="Genomic_DNA"/>
</dbReference>
<organism evidence="9 10">
    <name type="scientific">Gomphosphaeria aponina SAG 52.96 = DSM 107014</name>
    <dbReference type="NCBI Taxonomy" id="1521640"/>
    <lineage>
        <taxon>Bacteria</taxon>
        <taxon>Bacillati</taxon>
        <taxon>Cyanobacteriota</taxon>
        <taxon>Cyanophyceae</taxon>
        <taxon>Oscillatoriophycideae</taxon>
        <taxon>Chroococcales</taxon>
        <taxon>Gomphosphaeriaceae</taxon>
        <taxon>Gomphosphaeria</taxon>
    </lineage>
</organism>
<sequence length="494" mass="54608">MKISKLGKIITGALLITLIIIFGNRPVVSYTEKPTVNQRINPGQIAQVGSASYYQQLAKADDFYKGGNLQMAEQIQREVKPDFPPSEPPASPIFDEENLKEQEPGAAVYWRIANEGIGDDLESKILEPLTLLTEDYPRFIPGHLVLAEQLVKYERTPEAIEVLAKASTLYPEITELLDGKIALLRTEERYLEAAIAARQFALSYPDNPQAGQYENLAKQNQQDHNNYIQQQIVSGALADMLLEEMFGGNGSSNTLLTMLMQGEAQTGEQMAQQYKSQLTLVENEQLVNYVTQVGMKLAQLMGRDEFNYEFFIVDDPNLNAFALPGGKIFINTGMLKVMGSEAELAGILSHEISHSVLSHSFEKMATAASLEGFGQVLPLGSIFSDFITAEHSREKERQSDIVGTHALATAGYAADGLYNVMGILKQAHGDAGTPWTASHPAPTERVEYLAELIQRHGYNRYAYEGVNPYQTALGNTPKKEQSNSEPPTQNQPIF</sequence>
<evidence type="ECO:0000256" key="6">
    <source>
        <dbReference type="ARBA" id="ARBA00023049"/>
    </source>
</evidence>
<dbReference type="SUPFAM" id="SSF48452">
    <property type="entry name" value="TPR-like"/>
    <property type="match status" value="1"/>
</dbReference>
<dbReference type="GO" id="GO:0046872">
    <property type="term" value="F:metal ion binding"/>
    <property type="evidence" value="ECO:0007669"/>
    <property type="project" value="UniProtKB-KW"/>
</dbReference>
<dbReference type="PANTHER" id="PTHR22726:SF1">
    <property type="entry name" value="METALLOENDOPEPTIDASE OMA1, MITOCHONDRIAL"/>
    <property type="match status" value="1"/>
</dbReference>
<dbReference type="AlphaFoldDB" id="A0A941GUZ3"/>
<keyword evidence="2" id="KW-0645">Protease</keyword>
<accession>A0A941GUZ3</accession>
<dbReference type="CDD" id="cd07333">
    <property type="entry name" value="M48C_bepA_like"/>
    <property type="match status" value="1"/>
</dbReference>
<keyword evidence="6 9" id="KW-0482">Metalloprotease</keyword>
<dbReference type="Pfam" id="PF01435">
    <property type="entry name" value="Peptidase_M48"/>
    <property type="match status" value="1"/>
</dbReference>
<dbReference type="Gene3D" id="1.25.40.10">
    <property type="entry name" value="Tetratricopeptide repeat domain"/>
    <property type="match status" value="1"/>
</dbReference>
<keyword evidence="3" id="KW-0479">Metal-binding</keyword>
<dbReference type="GO" id="GO:0004222">
    <property type="term" value="F:metalloendopeptidase activity"/>
    <property type="evidence" value="ECO:0007669"/>
    <property type="project" value="InterPro"/>
</dbReference>
<dbReference type="InterPro" id="IPR051156">
    <property type="entry name" value="Mito/Outer_Membr_Metalloprot"/>
</dbReference>
<dbReference type="Proteomes" id="UP000767446">
    <property type="component" value="Unassembled WGS sequence"/>
</dbReference>
<comment type="caution">
    <text evidence="9">The sequence shown here is derived from an EMBL/GenBank/DDBJ whole genome shotgun (WGS) entry which is preliminary data.</text>
</comment>
<dbReference type="InterPro" id="IPR001915">
    <property type="entry name" value="Peptidase_M48"/>
</dbReference>
<proteinExistence type="predicted"/>
<keyword evidence="5" id="KW-0862">Zinc</keyword>
<feature type="region of interest" description="Disordered" evidence="7">
    <location>
        <begin position="469"/>
        <end position="494"/>
    </location>
</feature>
<dbReference type="PANTHER" id="PTHR22726">
    <property type="entry name" value="METALLOENDOPEPTIDASE OMA1"/>
    <property type="match status" value="1"/>
</dbReference>
<feature type="domain" description="Peptidase M48" evidence="8">
    <location>
        <begin position="288"/>
        <end position="451"/>
    </location>
</feature>
<reference evidence="9" key="1">
    <citation type="submission" date="2021-02" db="EMBL/GenBank/DDBJ databases">
        <title>Metagenome analyses of Stigonema ocellatum DSM 106950, Chlorogloea purpurea SAG 13.99 and Gomphosphaeria aponina DSM 107014.</title>
        <authorList>
            <person name="Marter P."/>
            <person name="Huang S."/>
        </authorList>
    </citation>
    <scope>NUCLEOTIDE SEQUENCE</scope>
    <source>
        <strain evidence="9">JP213</strain>
    </source>
</reference>
<feature type="compositionally biased region" description="Polar residues" evidence="7">
    <location>
        <begin position="483"/>
        <end position="494"/>
    </location>
</feature>
<evidence type="ECO:0000256" key="7">
    <source>
        <dbReference type="SAM" id="MobiDB-lite"/>
    </source>
</evidence>
<evidence type="ECO:0000256" key="4">
    <source>
        <dbReference type="ARBA" id="ARBA00022801"/>
    </source>
</evidence>
<protein>
    <submittedName>
        <fullName evidence="9">M48 family metalloprotease</fullName>
        <ecNumber evidence="9">3.4.24.-</ecNumber>
    </submittedName>
</protein>
<dbReference type="GO" id="GO:0051603">
    <property type="term" value="P:proteolysis involved in protein catabolic process"/>
    <property type="evidence" value="ECO:0007669"/>
    <property type="project" value="TreeGrafter"/>
</dbReference>
<comment type="cofactor">
    <cofactor evidence="1">
        <name>Zn(2+)</name>
        <dbReference type="ChEBI" id="CHEBI:29105"/>
    </cofactor>
</comment>
<dbReference type="GO" id="GO:0016020">
    <property type="term" value="C:membrane"/>
    <property type="evidence" value="ECO:0007669"/>
    <property type="project" value="TreeGrafter"/>
</dbReference>
<dbReference type="Gene3D" id="3.30.2010.10">
    <property type="entry name" value="Metalloproteases ('zincins'), catalytic domain"/>
    <property type="match status" value="1"/>
</dbReference>
<evidence type="ECO:0000313" key="9">
    <source>
        <dbReference type="EMBL" id="MBR8826401.1"/>
    </source>
</evidence>
<dbReference type="InterPro" id="IPR011990">
    <property type="entry name" value="TPR-like_helical_dom_sf"/>
</dbReference>
<evidence type="ECO:0000256" key="1">
    <source>
        <dbReference type="ARBA" id="ARBA00001947"/>
    </source>
</evidence>
<name>A0A941GUZ3_9CHRO</name>
<dbReference type="EC" id="3.4.24.-" evidence="9"/>
<evidence type="ECO:0000256" key="2">
    <source>
        <dbReference type="ARBA" id="ARBA00022670"/>
    </source>
</evidence>
<keyword evidence="4 9" id="KW-0378">Hydrolase</keyword>
<evidence type="ECO:0000313" key="10">
    <source>
        <dbReference type="Proteomes" id="UP000767446"/>
    </source>
</evidence>
<evidence type="ECO:0000259" key="8">
    <source>
        <dbReference type="Pfam" id="PF01435"/>
    </source>
</evidence>
<evidence type="ECO:0000256" key="3">
    <source>
        <dbReference type="ARBA" id="ARBA00022723"/>
    </source>
</evidence>
<evidence type="ECO:0000256" key="5">
    <source>
        <dbReference type="ARBA" id="ARBA00022833"/>
    </source>
</evidence>
<gene>
    <name evidence="9" type="ORF">DSM107014_00605</name>
</gene>